<organism evidence="2 3">
    <name type="scientific">Pyxidicoccus parkwayensis</name>
    <dbReference type="NCBI Taxonomy" id="2813578"/>
    <lineage>
        <taxon>Bacteria</taxon>
        <taxon>Pseudomonadati</taxon>
        <taxon>Myxococcota</taxon>
        <taxon>Myxococcia</taxon>
        <taxon>Myxococcales</taxon>
        <taxon>Cystobacterineae</taxon>
        <taxon>Myxococcaceae</taxon>
        <taxon>Pyxidicoccus</taxon>
    </lineage>
</organism>
<reference evidence="2 3" key="1">
    <citation type="submission" date="2021-02" db="EMBL/GenBank/DDBJ databases">
        <title>De Novo genome assembly of isolated myxobacteria.</title>
        <authorList>
            <person name="Stevens D.C."/>
        </authorList>
    </citation>
    <scope>NUCLEOTIDE SEQUENCE [LARGE SCALE GENOMIC DNA]</scope>
    <source>
        <strain evidence="3">SCPEA02</strain>
    </source>
</reference>
<gene>
    <name evidence="2" type="ORF">JY651_42965</name>
</gene>
<dbReference type="RefSeq" id="WP_206723419.1">
    <property type="nucleotide sequence ID" value="NZ_CP071090.1"/>
</dbReference>
<evidence type="ECO:0000313" key="2">
    <source>
        <dbReference type="EMBL" id="QSQ21842.1"/>
    </source>
</evidence>
<evidence type="ECO:0000313" key="3">
    <source>
        <dbReference type="Proteomes" id="UP000662747"/>
    </source>
</evidence>
<dbReference type="EMBL" id="CP071090">
    <property type="protein sequence ID" value="QSQ21842.1"/>
    <property type="molecule type" value="Genomic_DNA"/>
</dbReference>
<feature type="compositionally biased region" description="Basic and acidic residues" evidence="1">
    <location>
        <begin position="98"/>
        <end position="118"/>
    </location>
</feature>
<name>A0ABX7NSH8_9BACT</name>
<feature type="compositionally biased region" description="Acidic residues" evidence="1">
    <location>
        <begin position="119"/>
        <end position="128"/>
    </location>
</feature>
<proteinExistence type="predicted"/>
<protein>
    <submittedName>
        <fullName evidence="2">Uncharacterized protein</fullName>
    </submittedName>
</protein>
<sequence length="128" mass="13878">MSFFTEGPCQYRTGFLFAHECGRLAGATCSKCGKRVCDMHLTALGEGLVCASCAEDDDGDEDSEGGSDSDVDSSDEDDPSYYYKDYGYYGPGSTWSRDGNDPHDFTEADGESLRHEEDASFEEDLGGS</sequence>
<dbReference type="Proteomes" id="UP000662747">
    <property type="component" value="Chromosome"/>
</dbReference>
<evidence type="ECO:0000256" key="1">
    <source>
        <dbReference type="SAM" id="MobiDB-lite"/>
    </source>
</evidence>
<feature type="compositionally biased region" description="Low complexity" evidence="1">
    <location>
        <begin position="80"/>
        <end position="93"/>
    </location>
</feature>
<feature type="region of interest" description="Disordered" evidence="1">
    <location>
        <begin position="55"/>
        <end position="128"/>
    </location>
</feature>
<accession>A0ABX7NSH8</accession>
<keyword evidence="3" id="KW-1185">Reference proteome</keyword>
<feature type="compositionally biased region" description="Acidic residues" evidence="1">
    <location>
        <begin position="55"/>
        <end position="79"/>
    </location>
</feature>